<evidence type="ECO:0000259" key="1">
    <source>
        <dbReference type="SMART" id="SM00347"/>
    </source>
</evidence>
<gene>
    <name evidence="2" type="ORF">IAA98_01475</name>
</gene>
<evidence type="ECO:0000313" key="3">
    <source>
        <dbReference type="Proteomes" id="UP000886842"/>
    </source>
</evidence>
<name>A0A9D1GWS1_9ACTN</name>
<dbReference type="PRINTS" id="PR00033">
    <property type="entry name" value="HTHASNC"/>
</dbReference>
<protein>
    <submittedName>
        <fullName evidence="2">MarR family transcriptional regulator</fullName>
    </submittedName>
</protein>
<dbReference type="AlphaFoldDB" id="A0A9D1GWS1"/>
<dbReference type="SUPFAM" id="SSF46785">
    <property type="entry name" value="Winged helix' DNA-binding domain"/>
    <property type="match status" value="1"/>
</dbReference>
<dbReference type="GO" id="GO:0043565">
    <property type="term" value="F:sequence-specific DNA binding"/>
    <property type="evidence" value="ECO:0007669"/>
    <property type="project" value="InterPro"/>
</dbReference>
<dbReference type="InterPro" id="IPR036390">
    <property type="entry name" value="WH_DNA-bd_sf"/>
</dbReference>
<dbReference type="EMBL" id="DVLP01000043">
    <property type="protein sequence ID" value="HIT74240.1"/>
    <property type="molecule type" value="Genomic_DNA"/>
</dbReference>
<dbReference type="Proteomes" id="UP000886842">
    <property type="component" value="Unassembled WGS sequence"/>
</dbReference>
<reference evidence="2" key="2">
    <citation type="journal article" date="2021" name="PeerJ">
        <title>Extensive microbial diversity within the chicken gut microbiome revealed by metagenomics and culture.</title>
        <authorList>
            <person name="Gilroy R."/>
            <person name="Ravi A."/>
            <person name="Getino M."/>
            <person name="Pursley I."/>
            <person name="Horton D.L."/>
            <person name="Alikhan N.F."/>
            <person name="Baker D."/>
            <person name="Gharbi K."/>
            <person name="Hall N."/>
            <person name="Watson M."/>
            <person name="Adriaenssens E.M."/>
            <person name="Foster-Nyarko E."/>
            <person name="Jarju S."/>
            <person name="Secka A."/>
            <person name="Antonio M."/>
            <person name="Oren A."/>
            <person name="Chaudhuri R.R."/>
            <person name="La Ragione R."/>
            <person name="Hildebrand F."/>
            <person name="Pallen M.J."/>
        </authorList>
    </citation>
    <scope>NUCLEOTIDE SEQUENCE</scope>
    <source>
        <strain evidence="2">ChiGjej1B1-24693</strain>
    </source>
</reference>
<dbReference type="Gene3D" id="1.10.10.10">
    <property type="entry name" value="Winged helix-like DNA-binding domain superfamily/Winged helix DNA-binding domain"/>
    <property type="match status" value="1"/>
</dbReference>
<dbReference type="InterPro" id="IPR000485">
    <property type="entry name" value="AsnC-type_HTH_dom"/>
</dbReference>
<dbReference type="SMART" id="SM00347">
    <property type="entry name" value="HTH_MARR"/>
    <property type="match status" value="1"/>
</dbReference>
<reference evidence="2" key="1">
    <citation type="submission" date="2020-10" db="EMBL/GenBank/DDBJ databases">
        <authorList>
            <person name="Gilroy R."/>
        </authorList>
    </citation>
    <scope>NUCLEOTIDE SEQUENCE</scope>
    <source>
        <strain evidence="2">ChiGjej1B1-24693</strain>
    </source>
</reference>
<organism evidence="2 3">
    <name type="scientific">Candidatus Avipropionibacterium avicola</name>
    <dbReference type="NCBI Taxonomy" id="2840701"/>
    <lineage>
        <taxon>Bacteria</taxon>
        <taxon>Bacillati</taxon>
        <taxon>Actinomycetota</taxon>
        <taxon>Actinomycetes</taxon>
        <taxon>Propionibacteriales</taxon>
        <taxon>Propionibacteriaceae</taxon>
        <taxon>Propionibacteriaceae incertae sedis</taxon>
        <taxon>Candidatus Avipropionibacterium</taxon>
    </lineage>
</organism>
<dbReference type="Pfam" id="PF12802">
    <property type="entry name" value="MarR_2"/>
    <property type="match status" value="1"/>
</dbReference>
<proteinExistence type="predicted"/>
<dbReference type="InterPro" id="IPR000835">
    <property type="entry name" value="HTH_MarR-typ"/>
</dbReference>
<dbReference type="GO" id="GO:0003700">
    <property type="term" value="F:DNA-binding transcription factor activity"/>
    <property type="evidence" value="ECO:0007669"/>
    <property type="project" value="InterPro"/>
</dbReference>
<evidence type="ECO:0000313" key="2">
    <source>
        <dbReference type="EMBL" id="HIT74240.1"/>
    </source>
</evidence>
<dbReference type="InterPro" id="IPR036388">
    <property type="entry name" value="WH-like_DNA-bd_sf"/>
</dbReference>
<comment type="caution">
    <text evidence="2">The sequence shown here is derived from an EMBL/GenBank/DDBJ whole genome shotgun (WGS) entry which is preliminary data.</text>
</comment>
<accession>A0A9D1GWS1</accession>
<sequence>MTDGQELPMRVLLYRAFRTAEDQVLAQLHKSGFDDLTRAQHHLLVGLDSDGRVEVGELAHRAGIAEPTARALLARLTQAGYVVADPDDAEGVELSDRGHEVVTRTRTAESTVEQFWSDLLGAELFEQVRVGLTRLND</sequence>
<feature type="domain" description="HTH marR-type" evidence="1">
    <location>
        <begin position="29"/>
        <end position="124"/>
    </location>
</feature>